<dbReference type="PANTHER" id="PTHR47926">
    <property type="entry name" value="PENTATRICOPEPTIDE REPEAT-CONTAINING PROTEIN"/>
    <property type="match status" value="1"/>
</dbReference>
<evidence type="ECO:0000256" key="2">
    <source>
        <dbReference type="PROSITE-ProRule" id="PRU00708"/>
    </source>
</evidence>
<proteinExistence type="predicted"/>
<dbReference type="PROSITE" id="PS51375">
    <property type="entry name" value="PPR"/>
    <property type="match status" value="6"/>
</dbReference>
<dbReference type="PANTHER" id="PTHR47926:SF472">
    <property type="entry name" value="REPEAT (PPR) SUPERFAMILY PROTEIN, PUTATIVE-RELATED"/>
    <property type="match status" value="1"/>
</dbReference>
<gene>
    <name evidence="4" type="primary">LOC113697439</name>
</gene>
<dbReference type="OrthoDB" id="185373at2759"/>
<feature type="repeat" description="PPR" evidence="2">
    <location>
        <begin position="581"/>
        <end position="615"/>
    </location>
</feature>
<feature type="repeat" description="PPR" evidence="2">
    <location>
        <begin position="444"/>
        <end position="478"/>
    </location>
</feature>
<organism evidence="3 4">
    <name type="scientific">Coffea arabica</name>
    <name type="common">Arabian coffee</name>
    <dbReference type="NCBI Taxonomy" id="13443"/>
    <lineage>
        <taxon>Eukaryota</taxon>
        <taxon>Viridiplantae</taxon>
        <taxon>Streptophyta</taxon>
        <taxon>Embryophyta</taxon>
        <taxon>Tracheophyta</taxon>
        <taxon>Spermatophyta</taxon>
        <taxon>Magnoliopsida</taxon>
        <taxon>eudicotyledons</taxon>
        <taxon>Gunneridae</taxon>
        <taxon>Pentapetalae</taxon>
        <taxon>asterids</taxon>
        <taxon>lamiids</taxon>
        <taxon>Gentianales</taxon>
        <taxon>Rubiaceae</taxon>
        <taxon>Ixoroideae</taxon>
        <taxon>Gardenieae complex</taxon>
        <taxon>Bertiereae - Coffeeae clade</taxon>
        <taxon>Coffeeae</taxon>
        <taxon>Coffea</taxon>
    </lineage>
</organism>
<evidence type="ECO:0000313" key="4">
    <source>
        <dbReference type="RefSeq" id="XP_027072852.2"/>
    </source>
</evidence>
<dbReference type="GO" id="GO:0009451">
    <property type="term" value="P:RNA modification"/>
    <property type="evidence" value="ECO:0007669"/>
    <property type="project" value="InterPro"/>
</dbReference>
<dbReference type="SUPFAM" id="SSF48452">
    <property type="entry name" value="TPR-like"/>
    <property type="match status" value="1"/>
</dbReference>
<keyword evidence="3" id="KW-1185">Reference proteome</keyword>
<evidence type="ECO:0000256" key="1">
    <source>
        <dbReference type="ARBA" id="ARBA00022737"/>
    </source>
</evidence>
<sequence length="642" mass="71492">MRLAKTLRLHMQVQTAAAINCCPRQALPIFIPRHPIDYTFYGHLIQHCTDHQLVRQAKQLHARLVLCSTILDNFLASKLITFYSKNHLLREAHHVFDHIPQKNTFSWNALLIAYSLHNRYEEALTLFSSFLSVNSNSESAKPDGFTVTCVLKALAAVTTHSVFADIMHCYVVKKRIDADIFVVNGLITCYSRCDDMASARYLFDEMPYRDLVSWNSMISGYSQVGYYEECKQLYREMLDSKEFRPNGVTVVSVLQACAQSNDLVLGMDVHRYVIESGIEVDLSVCNSIISLYAKSGSLDYARELFEEMSEKDEVTYGAIISGYMVHGFVDKAVALFREMRSPRLSTWNAVISGHVQNNQRVGALDLVREMQKLGCRPNSVTLSSVLPTLSYLSNLKGGKEMHAYAIRNNCDGNVYVATAIIDTYSKLGFIDGAQSVFDRTVCRSLIIWTAIISAHAAHGDASVALRLFNEMLNSGLQPDPVTITAVLSACSHAGLVREAWGIFHSLVPKYGIQPSAEHYACMVGVLSRAAKLSEALNLINGMPIKPSAKVWGPLLDAASLSGNVELGKFICDHLFQLEPENTGNYVIMANLYSKAGRWEEAEVIREKMKNIGMKKVAGSSWIENHGGLQSLILEDVSDEKSE</sequence>
<protein>
    <submittedName>
        <fullName evidence="4">Pentatricopeptide repeat-containing protein At2g37310</fullName>
    </submittedName>
</protein>
<dbReference type="AlphaFoldDB" id="A0A6P6T4C2"/>
<dbReference type="Gene3D" id="1.25.40.10">
    <property type="entry name" value="Tetratricopeptide repeat domain"/>
    <property type="match status" value="6"/>
</dbReference>
<name>A0A6P6T4C2_COFAR</name>
<dbReference type="Pfam" id="PF20431">
    <property type="entry name" value="E_motif"/>
    <property type="match status" value="1"/>
</dbReference>
<dbReference type="InterPro" id="IPR002885">
    <property type="entry name" value="PPR_rpt"/>
</dbReference>
<evidence type="ECO:0000313" key="3">
    <source>
        <dbReference type="Proteomes" id="UP001652660"/>
    </source>
</evidence>
<dbReference type="GO" id="GO:0003723">
    <property type="term" value="F:RNA binding"/>
    <property type="evidence" value="ECO:0007669"/>
    <property type="project" value="InterPro"/>
</dbReference>
<dbReference type="GeneID" id="113697439"/>
<feature type="repeat" description="PPR" evidence="2">
    <location>
        <begin position="281"/>
        <end position="311"/>
    </location>
</feature>
<accession>A0A6P6T4C2</accession>
<dbReference type="InterPro" id="IPR046960">
    <property type="entry name" value="PPR_At4g14850-like_plant"/>
</dbReference>
<reference evidence="3" key="1">
    <citation type="journal article" date="2025" name="Foods">
        <title>Unveiling the Microbial Signatures of Arabica Coffee Cherries: Insights into Ripeness Specific Diversity, Functional Traits, and Implications for Quality and Safety.</title>
        <authorList>
            <consortium name="RefSeq"/>
            <person name="Tenea G.N."/>
            <person name="Cifuentes V."/>
            <person name="Reyes P."/>
            <person name="Cevallos-Vallejos M."/>
        </authorList>
    </citation>
    <scope>NUCLEOTIDE SEQUENCE [LARGE SCALE GENOMIC DNA]</scope>
</reference>
<dbReference type="Pfam" id="PF01535">
    <property type="entry name" value="PPR"/>
    <property type="match status" value="5"/>
</dbReference>
<dbReference type="Pfam" id="PF13041">
    <property type="entry name" value="PPR_2"/>
    <property type="match status" value="3"/>
</dbReference>
<keyword evidence="1" id="KW-0677">Repeat</keyword>
<dbReference type="InterPro" id="IPR046848">
    <property type="entry name" value="E_motif"/>
</dbReference>
<feature type="repeat" description="PPR" evidence="2">
    <location>
        <begin position="479"/>
        <end position="514"/>
    </location>
</feature>
<dbReference type="InterPro" id="IPR011990">
    <property type="entry name" value="TPR-like_helical_dom_sf"/>
</dbReference>
<dbReference type="NCBIfam" id="TIGR00756">
    <property type="entry name" value="PPR"/>
    <property type="match status" value="6"/>
</dbReference>
<feature type="repeat" description="PPR" evidence="2">
    <location>
        <begin position="312"/>
        <end position="346"/>
    </location>
</feature>
<dbReference type="RefSeq" id="XP_027072852.2">
    <property type="nucleotide sequence ID" value="XM_027217051.2"/>
</dbReference>
<dbReference type="Proteomes" id="UP001652660">
    <property type="component" value="Chromosome 6e"/>
</dbReference>
<reference evidence="4" key="2">
    <citation type="submission" date="2025-08" db="UniProtKB">
        <authorList>
            <consortium name="RefSeq"/>
        </authorList>
    </citation>
    <scope>IDENTIFICATION</scope>
    <source>
        <tissue evidence="4">Leaves</tissue>
    </source>
</reference>
<feature type="repeat" description="PPR" evidence="2">
    <location>
        <begin position="210"/>
        <end position="240"/>
    </location>
</feature>